<dbReference type="AlphaFoldDB" id="A0A6J7KXB4"/>
<feature type="transmembrane region" description="Helical" evidence="1">
    <location>
        <begin position="84"/>
        <end position="99"/>
    </location>
</feature>
<protein>
    <submittedName>
        <fullName evidence="2">Unannotated protein</fullName>
    </submittedName>
</protein>
<proteinExistence type="predicted"/>
<keyword evidence="1" id="KW-0472">Membrane</keyword>
<evidence type="ECO:0000313" key="2">
    <source>
        <dbReference type="EMBL" id="CAB4960245.1"/>
    </source>
</evidence>
<name>A0A6J7KXB4_9ZZZZ</name>
<evidence type="ECO:0000256" key="1">
    <source>
        <dbReference type="SAM" id="Phobius"/>
    </source>
</evidence>
<feature type="transmembrane region" description="Helical" evidence="1">
    <location>
        <begin position="21"/>
        <end position="40"/>
    </location>
</feature>
<keyword evidence="1" id="KW-1133">Transmembrane helix</keyword>
<reference evidence="2" key="1">
    <citation type="submission" date="2020-05" db="EMBL/GenBank/DDBJ databases">
        <authorList>
            <person name="Chiriac C."/>
            <person name="Salcher M."/>
            <person name="Ghai R."/>
            <person name="Kavagutti S V."/>
        </authorList>
    </citation>
    <scope>NUCLEOTIDE SEQUENCE</scope>
</reference>
<keyword evidence="1" id="KW-0812">Transmembrane</keyword>
<gene>
    <name evidence="2" type="ORF">UFOPK3837_01018</name>
</gene>
<sequence>MDARGFGRRGNLTTAQLATSRALSLGGILMISFATYFLLATSSQSLAIWLLVAGVLAIALTIRIASRRNLRTRFRRQKPGKKDAFVAALSLAAVILVVVL</sequence>
<feature type="transmembrane region" description="Helical" evidence="1">
    <location>
        <begin position="46"/>
        <end position="64"/>
    </location>
</feature>
<accession>A0A6J7KXB4</accession>
<organism evidence="2">
    <name type="scientific">freshwater metagenome</name>
    <dbReference type="NCBI Taxonomy" id="449393"/>
    <lineage>
        <taxon>unclassified sequences</taxon>
        <taxon>metagenomes</taxon>
        <taxon>ecological metagenomes</taxon>
    </lineage>
</organism>
<dbReference type="EMBL" id="CAFBNO010000062">
    <property type="protein sequence ID" value="CAB4960245.1"/>
    <property type="molecule type" value="Genomic_DNA"/>
</dbReference>